<sequence>IKTVYLVIMNNQLYVFDSPQSGIVKESIQLKECIVRDSDALLSSFIFQTEKKSVKQIEQQINKQFCDFGDNLKLKSTFKLTDDVVKEIQTYSPHQKQIKIFTNTIGIFFQKSQSHFYIAPNLEIKNQFIKYLSLTIPQMTDTTFEQLKQFTSNKQKQLLLSINTLFAEFQLTPFEIMVKRDQFDTLSPMEQEHYKYEIIEQNSEKGGDVFLTTDTLCIKLISEVKNQQQQKVTKIKILLQQIQRITSQQSSLTIIYLTDLTTQNESRCVLSNMNEAQGFCKLLMDLWQLSKNAIPPSLTLSKPTSFACQNHMMIIKNDVDYFYKSKFIKCSLVLNKIDQRVTNKGKSQPLLLSMFSQLGDYESLDQFSVTNIAIDINKQQFINDVLGSFDESKTLLVFKMKKQKVNYYIFKFETIEICQAWKLKLLELVPENSQNQMLELIKQFSLSGKRLAQQQEIQDLFSQHVKLPSGQQFLQKIPVEMTSKVSGLPITSGQQTNLSDYQSLKYQKQVQQIQAEKNQLKFEDFKNNKLFQTQTPNLLFSAPTIDESIQQKSYLYLLTDCICYSSFQQLEVIPYSSITSIYIATTVIRHGNMTNAQTIDQHPDIVAMPNTLVISCNRPMNKSSYNFQTQSNSKKQDDTLASDDSDSESDQEVEQKQFEQFTFQFIITPHLIDELPHDYSISSILPIIIPFTTNIIDGSNDLQKLKSSTLGNKQVQVSHTTLQLFQSIVDLVYGSKNIVPPSIFTNNISVCSLLNPQKIFESQYLTESFGWKDCIIVIKFDIMFIFEKLNYKYVKFRPFCSSNKLIKAIDLRRVKALDGKFLTGVDNTISIIGSKLMEWNIRLFQDQYSKDELFVGVGNQFSGEVTHHKKKSILFQYSNFIQKMNILTDNKNHKIQQYVDIQNELSMTYEKMLIYRDVLESKQADKLNHEQFETDQAMIIKMPKQTDSQTLLTNVQEIQSKYQMSSQIKQKVESLTQQQDQQSTEEWKQLKLPGEPCAICRCSLIGQKVQVPGRLLFGRGHILFVGQVLGTKIYLVRRLSSIGGNGMYPMPTWQNNQLKIIGGLITEDEFIYKHQFIQQAHSDMRDYYQQLIDQVITQSIEAEQFIKDLIDYKKLNFNQEIEVVFDNVNFEFKVVFFDLFSQSIGLQAESQQMGQFSYVSCFPALYNKQLLRHNGEKQAYEKFYFVVYNNFCYIFESQNSMSEGSFSFHELKIDRIFVDDELYEVSFDEILRQLKKTEDDEEQNFIQFVGQDEYLMMQKITESGLLKNVVSVQNIQQVVKLTLISNKQMDKVIDKQFVFDDDEVPAEQEQFAEFFITADSSLILEELCQSLQLQKENYQQFLKKINQKSLQHTTELKDADLGQLEKQLPTKGQYAFISIYQLVQPDLSKKTKKPKNQKQLGILIQFSNKLKNKHLNINNKQILDCYQLKEYTKNVQKIIIEYRNNNLEKQKIEFGLMCDQREAQEFVKSINMMMWWQPLE</sequence>
<feature type="non-terminal residue" evidence="2">
    <location>
        <position position="1"/>
    </location>
</feature>
<proteinExistence type="predicted"/>
<organism evidence="2">
    <name type="scientific">Trepomonas sp. PC1</name>
    <dbReference type="NCBI Taxonomy" id="1076344"/>
    <lineage>
        <taxon>Eukaryota</taxon>
        <taxon>Metamonada</taxon>
        <taxon>Diplomonadida</taxon>
        <taxon>Hexamitidae</taxon>
        <taxon>Hexamitinae</taxon>
        <taxon>Trepomonas</taxon>
    </lineage>
</organism>
<reference evidence="2" key="1">
    <citation type="submission" date="2015-07" db="EMBL/GenBank/DDBJ databases">
        <title>Adaptation to a free-living lifestyle via gene acquisitions in the diplomonad Trepomonas sp. PC1.</title>
        <authorList>
            <person name="Xu F."/>
            <person name="Jerlstrom-Hultqvist J."/>
            <person name="Kolisko M."/>
            <person name="Simpson A.G.B."/>
            <person name="Roger A.J."/>
            <person name="Svard S.G."/>
            <person name="Andersson J.O."/>
        </authorList>
    </citation>
    <scope>NUCLEOTIDE SEQUENCE</scope>
    <source>
        <strain evidence="2">PC1</strain>
    </source>
</reference>
<feature type="compositionally biased region" description="Acidic residues" evidence="1">
    <location>
        <begin position="640"/>
        <end position="652"/>
    </location>
</feature>
<evidence type="ECO:0000256" key="1">
    <source>
        <dbReference type="SAM" id="MobiDB-lite"/>
    </source>
</evidence>
<gene>
    <name evidence="2" type="ORF">TPC1_30017</name>
</gene>
<protein>
    <recommendedName>
        <fullName evidence="3">PH domain-containing protein</fullName>
    </recommendedName>
</protein>
<dbReference type="EMBL" id="GDID01006118">
    <property type="protein sequence ID" value="JAP90488.1"/>
    <property type="molecule type" value="Transcribed_RNA"/>
</dbReference>
<evidence type="ECO:0000313" key="2">
    <source>
        <dbReference type="EMBL" id="JAP90488.1"/>
    </source>
</evidence>
<feature type="region of interest" description="Disordered" evidence="1">
    <location>
        <begin position="625"/>
        <end position="653"/>
    </location>
</feature>
<accession>A0A146K224</accession>
<name>A0A146K224_9EUKA</name>
<evidence type="ECO:0008006" key="3">
    <source>
        <dbReference type="Google" id="ProtNLM"/>
    </source>
</evidence>